<dbReference type="EMBL" id="JAMZMK010006348">
    <property type="protein sequence ID" value="KAI7749516.1"/>
    <property type="molecule type" value="Genomic_DNA"/>
</dbReference>
<accession>A0AAD5GR59</accession>
<sequence>MNELSLVVRETIDFFPVYHVTLQYHRFIGRNDVIVAMIEAYLQANEMFVYYSEYFFSLVSNDLVKSAATRKDTKIKYVLSDYWFIVATDALLLVGITAITVATAPTVSSFTSTTIKHPLLQPTGLTLR</sequence>
<keyword evidence="1" id="KW-0812">Transmembrane</keyword>
<comment type="caution">
    <text evidence="2">The sequence shown here is derived from an EMBL/GenBank/DDBJ whole genome shotgun (WGS) entry which is preliminary data.</text>
</comment>
<keyword evidence="3" id="KW-1185">Reference proteome</keyword>
<proteinExistence type="predicted"/>
<keyword evidence="1" id="KW-0472">Membrane</keyword>
<gene>
    <name evidence="2" type="ORF">M8C21_001881</name>
</gene>
<dbReference type="Proteomes" id="UP001206925">
    <property type="component" value="Unassembled WGS sequence"/>
</dbReference>
<name>A0AAD5GR59_AMBAR</name>
<evidence type="ECO:0000313" key="3">
    <source>
        <dbReference type="Proteomes" id="UP001206925"/>
    </source>
</evidence>
<reference evidence="2" key="1">
    <citation type="submission" date="2022-06" db="EMBL/GenBank/DDBJ databases">
        <title>Uncovering the hologenomic basis of an extraordinary plant invasion.</title>
        <authorList>
            <person name="Bieker V.C."/>
            <person name="Martin M.D."/>
            <person name="Gilbert T."/>
            <person name="Hodgins K."/>
            <person name="Battlay P."/>
            <person name="Petersen B."/>
            <person name="Wilson J."/>
        </authorList>
    </citation>
    <scope>NUCLEOTIDE SEQUENCE</scope>
    <source>
        <strain evidence="2">AA19_3_7</strain>
        <tissue evidence="2">Leaf</tissue>
    </source>
</reference>
<evidence type="ECO:0000256" key="1">
    <source>
        <dbReference type="SAM" id="Phobius"/>
    </source>
</evidence>
<protein>
    <submittedName>
        <fullName evidence="2">Uncharacterized protein</fullName>
    </submittedName>
</protein>
<evidence type="ECO:0000313" key="2">
    <source>
        <dbReference type="EMBL" id="KAI7749516.1"/>
    </source>
</evidence>
<dbReference type="AlphaFoldDB" id="A0AAD5GR59"/>
<feature type="transmembrane region" description="Helical" evidence="1">
    <location>
        <begin position="82"/>
        <end position="104"/>
    </location>
</feature>
<organism evidence="2 3">
    <name type="scientific">Ambrosia artemisiifolia</name>
    <name type="common">Common ragweed</name>
    <dbReference type="NCBI Taxonomy" id="4212"/>
    <lineage>
        <taxon>Eukaryota</taxon>
        <taxon>Viridiplantae</taxon>
        <taxon>Streptophyta</taxon>
        <taxon>Embryophyta</taxon>
        <taxon>Tracheophyta</taxon>
        <taxon>Spermatophyta</taxon>
        <taxon>Magnoliopsida</taxon>
        <taxon>eudicotyledons</taxon>
        <taxon>Gunneridae</taxon>
        <taxon>Pentapetalae</taxon>
        <taxon>asterids</taxon>
        <taxon>campanulids</taxon>
        <taxon>Asterales</taxon>
        <taxon>Asteraceae</taxon>
        <taxon>Asteroideae</taxon>
        <taxon>Heliantheae alliance</taxon>
        <taxon>Heliantheae</taxon>
        <taxon>Ambrosia</taxon>
    </lineage>
</organism>
<keyword evidence="1" id="KW-1133">Transmembrane helix</keyword>